<accession>A0A5C3EL02</accession>
<organism evidence="2 3">
    <name type="scientific">Ustilago trichophora</name>
    <dbReference type="NCBI Taxonomy" id="86804"/>
    <lineage>
        <taxon>Eukaryota</taxon>
        <taxon>Fungi</taxon>
        <taxon>Dikarya</taxon>
        <taxon>Basidiomycota</taxon>
        <taxon>Ustilaginomycotina</taxon>
        <taxon>Ustilaginomycetes</taxon>
        <taxon>Ustilaginales</taxon>
        <taxon>Ustilaginaceae</taxon>
        <taxon>Ustilago</taxon>
    </lineage>
</organism>
<proteinExistence type="predicted"/>
<reference evidence="2 3" key="1">
    <citation type="submission" date="2018-03" db="EMBL/GenBank/DDBJ databases">
        <authorList>
            <person name="Guldener U."/>
        </authorList>
    </citation>
    <scope>NUCLEOTIDE SEQUENCE [LARGE SCALE GENOMIC DNA]</scope>
    <source>
        <strain evidence="2 3">NBRC100155</strain>
    </source>
</reference>
<gene>
    <name evidence="2" type="ORF">UTRI_06199_B</name>
</gene>
<protein>
    <submittedName>
        <fullName evidence="2">Uncharacterized protein</fullName>
    </submittedName>
</protein>
<keyword evidence="1" id="KW-0732">Signal</keyword>
<feature type="signal peptide" evidence="1">
    <location>
        <begin position="1"/>
        <end position="22"/>
    </location>
</feature>
<keyword evidence="3" id="KW-1185">Reference proteome</keyword>
<feature type="chain" id="PRO_5022880142" evidence="1">
    <location>
        <begin position="23"/>
        <end position="170"/>
    </location>
</feature>
<dbReference type="EMBL" id="OOIN01000030">
    <property type="protein sequence ID" value="SPO29919.1"/>
    <property type="molecule type" value="Genomic_DNA"/>
</dbReference>
<evidence type="ECO:0000256" key="1">
    <source>
        <dbReference type="SAM" id="SignalP"/>
    </source>
</evidence>
<dbReference type="AlphaFoldDB" id="A0A5C3EL02"/>
<evidence type="ECO:0000313" key="2">
    <source>
        <dbReference type="EMBL" id="SPO29919.1"/>
    </source>
</evidence>
<name>A0A5C3EL02_9BASI</name>
<dbReference type="Proteomes" id="UP000324022">
    <property type="component" value="Unassembled WGS sequence"/>
</dbReference>
<sequence>MSKLRLVEILCIFLMMTATCTAVLRWQGELSDEAMLLNQFNERMIIPKHAVTGLENHLRIPQGQLRPIYLYDRQIEAPFLRHQASKTSRFVMYEHGGTTYFASPWMIAAPGRTERAPSALLLKQRPDRDVQPIGHVLISPESEYERLQRAAELSQRDWLRQSRHIVLPVV</sequence>
<evidence type="ECO:0000313" key="3">
    <source>
        <dbReference type="Proteomes" id="UP000324022"/>
    </source>
</evidence>